<protein>
    <submittedName>
        <fullName evidence="2">Uncharacterized protein</fullName>
    </submittedName>
</protein>
<reference evidence="2" key="1">
    <citation type="submission" date="2022-10" db="EMBL/GenBank/DDBJ databases">
        <title>Determination and structural analysis of whole genome sequence of Sarocladium strictum F4-1.</title>
        <authorList>
            <person name="Hu L."/>
            <person name="Jiang Y."/>
        </authorList>
    </citation>
    <scope>NUCLEOTIDE SEQUENCE</scope>
    <source>
        <strain evidence="2">F4-1</strain>
    </source>
</reference>
<keyword evidence="1" id="KW-1133">Transmembrane helix</keyword>
<evidence type="ECO:0000313" key="2">
    <source>
        <dbReference type="EMBL" id="KAK0391074.1"/>
    </source>
</evidence>
<dbReference type="Proteomes" id="UP001175261">
    <property type="component" value="Unassembled WGS sequence"/>
</dbReference>
<evidence type="ECO:0000256" key="1">
    <source>
        <dbReference type="SAM" id="Phobius"/>
    </source>
</evidence>
<evidence type="ECO:0000313" key="3">
    <source>
        <dbReference type="Proteomes" id="UP001175261"/>
    </source>
</evidence>
<dbReference type="AlphaFoldDB" id="A0AA39GR72"/>
<dbReference type="EMBL" id="JAPDFR010000001">
    <property type="protein sequence ID" value="KAK0391074.1"/>
    <property type="molecule type" value="Genomic_DNA"/>
</dbReference>
<organism evidence="2 3">
    <name type="scientific">Sarocladium strictum</name>
    <name type="common">Black bundle disease fungus</name>
    <name type="synonym">Acremonium strictum</name>
    <dbReference type="NCBI Taxonomy" id="5046"/>
    <lineage>
        <taxon>Eukaryota</taxon>
        <taxon>Fungi</taxon>
        <taxon>Dikarya</taxon>
        <taxon>Ascomycota</taxon>
        <taxon>Pezizomycotina</taxon>
        <taxon>Sordariomycetes</taxon>
        <taxon>Hypocreomycetidae</taxon>
        <taxon>Hypocreales</taxon>
        <taxon>Sarocladiaceae</taxon>
        <taxon>Sarocladium</taxon>
    </lineage>
</organism>
<keyword evidence="3" id="KW-1185">Reference proteome</keyword>
<proteinExistence type="predicted"/>
<comment type="caution">
    <text evidence="2">The sequence shown here is derived from an EMBL/GenBank/DDBJ whole genome shotgun (WGS) entry which is preliminary data.</text>
</comment>
<gene>
    <name evidence="2" type="ORF">NLU13_0576</name>
</gene>
<sequence length="65" mass="6975">MLKAFKNLSPTTRAGVGVAIIAWGAAGLYLTPVVEEKMGLTPSEEDKAALDKYRPKIVTVEKTAK</sequence>
<feature type="transmembrane region" description="Helical" evidence="1">
    <location>
        <begin position="12"/>
        <end position="30"/>
    </location>
</feature>
<keyword evidence="1" id="KW-0812">Transmembrane</keyword>
<name>A0AA39GR72_SARSR</name>
<keyword evidence="1" id="KW-0472">Membrane</keyword>
<accession>A0AA39GR72</accession>